<reference evidence="1 2" key="1">
    <citation type="submission" date="2014-05" db="EMBL/GenBank/DDBJ databases">
        <title>Draft genome sequence of a rare smut relative, Tilletiaria anomala UBC 951.</title>
        <authorList>
            <consortium name="DOE Joint Genome Institute"/>
            <person name="Toome M."/>
            <person name="Kuo A."/>
            <person name="Henrissat B."/>
            <person name="Lipzen A."/>
            <person name="Tritt A."/>
            <person name="Yoshinaga Y."/>
            <person name="Zane M."/>
            <person name="Barry K."/>
            <person name="Grigoriev I.V."/>
            <person name="Spatafora J.W."/>
            <person name="Aimea M.C."/>
        </authorList>
    </citation>
    <scope>NUCLEOTIDE SEQUENCE [LARGE SCALE GENOMIC DNA]</scope>
    <source>
        <strain evidence="1 2">UBC 951</strain>
    </source>
</reference>
<gene>
    <name evidence="1" type="ORF">K437DRAFT_124338</name>
</gene>
<organism evidence="1 2">
    <name type="scientific">Tilletiaria anomala (strain ATCC 24038 / CBS 436.72 / UBC 951)</name>
    <dbReference type="NCBI Taxonomy" id="1037660"/>
    <lineage>
        <taxon>Eukaryota</taxon>
        <taxon>Fungi</taxon>
        <taxon>Dikarya</taxon>
        <taxon>Basidiomycota</taxon>
        <taxon>Ustilaginomycotina</taxon>
        <taxon>Exobasidiomycetes</taxon>
        <taxon>Georgefischeriales</taxon>
        <taxon>Tilletiariaceae</taxon>
        <taxon>Tilletiaria</taxon>
    </lineage>
</organism>
<sequence>MLCQAQMGFGATCKYKHISDGTVSCFPASAEPRPQDIQSPARRSVVGATLAKEMLMCDGSRGRHAAPFLGTVPACMSQQCHVHASAQTSSHRHPDVKSARAALNPRKPPLCAALQCGLYALVCFHSFNKMYLYGTDKFLTGWDNKKVRFIASSGMEWG</sequence>
<dbReference type="AlphaFoldDB" id="A0A066VUT8"/>
<dbReference type="InParanoid" id="A0A066VUT8"/>
<dbReference type="RefSeq" id="XP_013243103.1">
    <property type="nucleotide sequence ID" value="XM_013387649.1"/>
</dbReference>
<dbReference type="HOGENOM" id="CLU_1670615_0_0_1"/>
<protein>
    <submittedName>
        <fullName evidence="1">Uncharacterized protein</fullName>
    </submittedName>
</protein>
<proteinExistence type="predicted"/>
<dbReference type="Proteomes" id="UP000027361">
    <property type="component" value="Unassembled WGS sequence"/>
</dbReference>
<name>A0A066VUT8_TILAU</name>
<evidence type="ECO:0000313" key="2">
    <source>
        <dbReference type="Proteomes" id="UP000027361"/>
    </source>
</evidence>
<keyword evidence="2" id="KW-1185">Reference proteome</keyword>
<comment type="caution">
    <text evidence="1">The sequence shown here is derived from an EMBL/GenBank/DDBJ whole genome shotgun (WGS) entry which is preliminary data.</text>
</comment>
<accession>A0A066VUT8</accession>
<dbReference type="EMBL" id="JMSN01000044">
    <property type="protein sequence ID" value="KDN45246.1"/>
    <property type="molecule type" value="Genomic_DNA"/>
</dbReference>
<dbReference type="GeneID" id="25261415"/>
<evidence type="ECO:0000313" key="1">
    <source>
        <dbReference type="EMBL" id="KDN45246.1"/>
    </source>
</evidence>